<dbReference type="AlphaFoldDB" id="A0AAN9N2V8"/>
<reference evidence="1 2" key="1">
    <citation type="submission" date="2024-01" db="EMBL/GenBank/DDBJ databases">
        <title>The genomes of 5 underutilized Papilionoideae crops provide insights into root nodulation and disease resistanc.</title>
        <authorList>
            <person name="Jiang F."/>
        </authorList>
    </citation>
    <scope>NUCLEOTIDE SEQUENCE [LARGE SCALE GENOMIC DNA]</scope>
    <source>
        <strain evidence="1">LVBAO_FW01</strain>
        <tissue evidence="1">Leaves</tissue>
    </source>
</reference>
<organism evidence="1 2">
    <name type="scientific">Canavalia gladiata</name>
    <name type="common">Sword bean</name>
    <name type="synonym">Dolichos gladiatus</name>
    <dbReference type="NCBI Taxonomy" id="3824"/>
    <lineage>
        <taxon>Eukaryota</taxon>
        <taxon>Viridiplantae</taxon>
        <taxon>Streptophyta</taxon>
        <taxon>Embryophyta</taxon>
        <taxon>Tracheophyta</taxon>
        <taxon>Spermatophyta</taxon>
        <taxon>Magnoliopsida</taxon>
        <taxon>eudicotyledons</taxon>
        <taxon>Gunneridae</taxon>
        <taxon>Pentapetalae</taxon>
        <taxon>rosids</taxon>
        <taxon>fabids</taxon>
        <taxon>Fabales</taxon>
        <taxon>Fabaceae</taxon>
        <taxon>Papilionoideae</taxon>
        <taxon>50 kb inversion clade</taxon>
        <taxon>NPAAA clade</taxon>
        <taxon>indigoferoid/millettioid clade</taxon>
        <taxon>Phaseoleae</taxon>
        <taxon>Canavalia</taxon>
    </lineage>
</organism>
<proteinExistence type="predicted"/>
<dbReference type="Proteomes" id="UP001367508">
    <property type="component" value="Unassembled WGS sequence"/>
</dbReference>
<gene>
    <name evidence="1" type="ORF">VNO77_05087</name>
</gene>
<name>A0AAN9N2V8_CANGL</name>
<accession>A0AAN9N2V8</accession>
<keyword evidence="2" id="KW-1185">Reference proteome</keyword>
<evidence type="ECO:0000313" key="1">
    <source>
        <dbReference type="EMBL" id="KAK7362962.1"/>
    </source>
</evidence>
<comment type="caution">
    <text evidence="1">The sequence shown here is derived from an EMBL/GenBank/DDBJ whole genome shotgun (WGS) entry which is preliminary data.</text>
</comment>
<dbReference type="EMBL" id="JAYMYQ010000001">
    <property type="protein sequence ID" value="KAK7362962.1"/>
    <property type="molecule type" value="Genomic_DNA"/>
</dbReference>
<sequence>MPASWPEINAGAREMDTCPRHLAPPHVRSSNIFISFSAWNLDLIVLQYAHVSLSHSIGCEHFTLSTTVYSSKVAKSATSRLLLLLQFEGSPISGYRFRRFPYVLHMTPSHDHGRKLIFCNAPKVESGEIFGCLDNFLCGIRALIIMLWDWEKAAT</sequence>
<protein>
    <submittedName>
        <fullName evidence="1">Uncharacterized protein</fullName>
    </submittedName>
</protein>
<evidence type="ECO:0000313" key="2">
    <source>
        <dbReference type="Proteomes" id="UP001367508"/>
    </source>
</evidence>